<organism evidence="1 2">
    <name type="scientific">Fusarium albosuccineum</name>
    <dbReference type="NCBI Taxonomy" id="1237068"/>
    <lineage>
        <taxon>Eukaryota</taxon>
        <taxon>Fungi</taxon>
        <taxon>Dikarya</taxon>
        <taxon>Ascomycota</taxon>
        <taxon>Pezizomycotina</taxon>
        <taxon>Sordariomycetes</taxon>
        <taxon>Hypocreomycetidae</taxon>
        <taxon>Hypocreales</taxon>
        <taxon>Nectriaceae</taxon>
        <taxon>Fusarium</taxon>
        <taxon>Fusarium decemcellulare species complex</taxon>
    </lineage>
</organism>
<evidence type="ECO:0000313" key="1">
    <source>
        <dbReference type="EMBL" id="KAF4472298.1"/>
    </source>
</evidence>
<dbReference type="InterPro" id="IPR022085">
    <property type="entry name" value="OpdG"/>
</dbReference>
<dbReference type="Pfam" id="PF12311">
    <property type="entry name" value="DUF3632"/>
    <property type="match status" value="1"/>
</dbReference>
<dbReference type="OrthoDB" id="3350591at2759"/>
<dbReference type="EMBL" id="JAADYS010000095">
    <property type="protein sequence ID" value="KAF4472298.1"/>
    <property type="molecule type" value="Genomic_DNA"/>
</dbReference>
<comment type="caution">
    <text evidence="1">The sequence shown here is derived from an EMBL/GenBank/DDBJ whole genome shotgun (WGS) entry which is preliminary data.</text>
</comment>
<proteinExistence type="predicted"/>
<sequence length="278" mass="31796">MDLNLRASLADRLWGDPPSEMLNVLLATLEYPADTKTKSLKLVQDIDFFCKAQEPPREPRIVDTPPWYFWPLIMGMAACIPPDHEWQDCLVQTMDILRQRDESNKDEQETARFEYLEESSLAVSEQINYCYISGCEETASGGAIAKWKNFNSFIARTSTPDGPWRMLCIWEFRETLEEPVIKAAAMECKLWVTTEWIIRCAGIIFEEMNYTGEIDDDTAQSFRMGPSCDAKRVLSLERWEFWKKRLAELVADAGKLELGSTITARISKALEAMAAVEP</sequence>
<dbReference type="AlphaFoldDB" id="A0A8H4PE63"/>
<dbReference type="Proteomes" id="UP000554235">
    <property type="component" value="Unassembled WGS sequence"/>
</dbReference>
<protein>
    <submittedName>
        <fullName evidence="1">Uncharacterized protein</fullName>
    </submittedName>
</protein>
<name>A0A8H4PE63_9HYPO</name>
<reference evidence="1 2" key="1">
    <citation type="submission" date="2020-01" db="EMBL/GenBank/DDBJ databases">
        <title>Identification and distribution of gene clusters putatively required for synthesis of sphingolipid metabolism inhibitors in phylogenetically diverse species of the filamentous fungus Fusarium.</title>
        <authorList>
            <person name="Kim H.-S."/>
            <person name="Busman M."/>
            <person name="Brown D.W."/>
            <person name="Divon H."/>
            <person name="Uhlig S."/>
            <person name="Proctor R.H."/>
        </authorList>
    </citation>
    <scope>NUCLEOTIDE SEQUENCE [LARGE SCALE GENOMIC DNA]</scope>
    <source>
        <strain evidence="1 2">NRRL 20459</strain>
    </source>
</reference>
<keyword evidence="2" id="KW-1185">Reference proteome</keyword>
<dbReference type="InterPro" id="IPR053204">
    <property type="entry name" value="Oxopyrrolidines_Biosynth-assoc"/>
</dbReference>
<dbReference type="PANTHER" id="PTHR38797">
    <property type="entry name" value="NUCLEAR PORE COMPLEX PROTEIN NUP85-RELATED"/>
    <property type="match status" value="1"/>
</dbReference>
<accession>A0A8H4PE63</accession>
<dbReference type="PANTHER" id="PTHR38797:SF4">
    <property type="entry name" value="NUCLEAR PORE COMPLEX PROTEIN NUP85"/>
    <property type="match status" value="1"/>
</dbReference>
<gene>
    <name evidence="1" type="ORF">FALBO_802</name>
</gene>
<evidence type="ECO:0000313" key="2">
    <source>
        <dbReference type="Proteomes" id="UP000554235"/>
    </source>
</evidence>